<dbReference type="STRING" id="1212491.LFA_1335"/>
<reference evidence="2" key="1">
    <citation type="submission" date="2014-09" db="EMBL/GenBank/DDBJ databases">
        <authorList>
            <person name="Gomez-Valero L."/>
        </authorList>
    </citation>
    <scope>NUCLEOTIDE SEQUENCE [LARGE SCALE GENOMIC DNA]</scope>
    <source>
        <strain evidence="2">ATCC700992</strain>
    </source>
</reference>
<dbReference type="RefSeq" id="WP_045095378.1">
    <property type="nucleotide sequence ID" value="NZ_LN614827.1"/>
</dbReference>
<evidence type="ECO:0000313" key="1">
    <source>
        <dbReference type="EMBL" id="CEG56761.1"/>
    </source>
</evidence>
<dbReference type="EMBL" id="LN614827">
    <property type="protein sequence ID" value="CEG56761.1"/>
    <property type="molecule type" value="Genomic_DNA"/>
</dbReference>
<keyword evidence="2" id="KW-1185">Reference proteome</keyword>
<evidence type="ECO:0000313" key="2">
    <source>
        <dbReference type="Proteomes" id="UP000032430"/>
    </source>
</evidence>
<dbReference type="Proteomes" id="UP000032430">
    <property type="component" value="Chromosome I"/>
</dbReference>
<accession>A0A098G458</accession>
<name>A0A098G458_9GAMM</name>
<dbReference type="HOGENOM" id="CLU_2206716_0_0_6"/>
<proteinExistence type="predicted"/>
<organism evidence="1 2">
    <name type="scientific">Legionella fallonii LLAP-10</name>
    <dbReference type="NCBI Taxonomy" id="1212491"/>
    <lineage>
        <taxon>Bacteria</taxon>
        <taxon>Pseudomonadati</taxon>
        <taxon>Pseudomonadota</taxon>
        <taxon>Gammaproteobacteria</taxon>
        <taxon>Legionellales</taxon>
        <taxon>Legionellaceae</taxon>
        <taxon>Legionella</taxon>
    </lineage>
</organism>
<dbReference type="AlphaFoldDB" id="A0A098G458"/>
<protein>
    <submittedName>
        <fullName evidence="1">Uncharacterized protein</fullName>
    </submittedName>
</protein>
<gene>
    <name evidence="1" type="ORF">LFA_1335</name>
</gene>
<dbReference type="OrthoDB" id="1113830at2"/>
<dbReference type="KEGG" id="lfa:LFA_1335"/>
<sequence>MGDDFKHVTPNKEYIISDTELSEIKTVIKGTNYQEDFIKLNEELKSYQCLLPNAIKHSMSFCEQDGTRVLAIGFDPDFGSMDIFSFVEVSKIKPLKLNKYSKLINAN</sequence>